<feature type="domain" description="Acyl-CoA dehydrogenase C-terminal" evidence="3">
    <location>
        <begin position="239"/>
        <end position="366"/>
    </location>
</feature>
<dbReference type="InterPro" id="IPR013107">
    <property type="entry name" value="Acyl-CoA_DH_C"/>
</dbReference>
<gene>
    <name evidence="4" type="ORF">DIW82_03450</name>
</gene>
<dbReference type="Gene3D" id="1.20.140.10">
    <property type="entry name" value="Butyryl-CoA Dehydrogenase, subunit A, domain 3"/>
    <property type="match status" value="1"/>
</dbReference>
<dbReference type="SUPFAM" id="SSF56645">
    <property type="entry name" value="Acyl-CoA dehydrogenase NM domain-like"/>
    <property type="match status" value="1"/>
</dbReference>
<dbReference type="PANTHER" id="PTHR43884">
    <property type="entry name" value="ACYL-COA DEHYDROGENASE"/>
    <property type="match status" value="1"/>
</dbReference>
<dbReference type="PIRSF" id="PIRSF016578">
    <property type="entry name" value="HsaA"/>
    <property type="match status" value="1"/>
</dbReference>
<evidence type="ECO:0000313" key="5">
    <source>
        <dbReference type="Proteomes" id="UP000261739"/>
    </source>
</evidence>
<dbReference type="RefSeq" id="WP_010120760.1">
    <property type="nucleotide sequence ID" value="NZ_DAITTW010000014.1"/>
</dbReference>
<dbReference type="InterPro" id="IPR037069">
    <property type="entry name" value="AcylCoA_DH/ox_N_sf"/>
</dbReference>
<name>A0A3D4SXY6_9CORY</name>
<dbReference type="SUPFAM" id="SSF47203">
    <property type="entry name" value="Acyl-CoA dehydrogenase C-terminal domain-like"/>
    <property type="match status" value="1"/>
</dbReference>
<keyword evidence="1" id="KW-0560">Oxidoreductase</keyword>
<dbReference type="EMBL" id="DQID01000099">
    <property type="protein sequence ID" value="HCT13861.1"/>
    <property type="molecule type" value="Genomic_DNA"/>
</dbReference>
<sequence length="394" mass="41641">MTTALPTDADLTDRFRPVLDAIAVGAADRDRNRELATEQIRRLRDAGFTALRVPVEHGGLGATVRQTFGLLTDLAAADSNITQALRVHFFTVEGFVASGNEDALRRVADGVIYGNAISEKGVGSVDRYQTALTPDPASPGDYLLNGTKYYSTGTLYADIISVAVDLDGARATADVPAHAEGVHQFDDWDGFGQRLTGSGTTLFENVKVPGAAVVEGGYGDAGHVIDTSYLQLFQLAGLAGIARRAADDACDRVATRERTFSHAPADLPREDPLVQATLGKVYSAAWLARTAVLAVADAIAASFADPSSVAAVDHAELLAAEAQVTLIPLVLGAVDEVFETGGASIVSEKLDLDRHWRNARTLAVHNPAVYKQQAVGRFALTGEGLPFAWSAGVR</sequence>
<organism evidence="4 5">
    <name type="scientific">Corynebacterium nuruki</name>
    <dbReference type="NCBI Taxonomy" id="1032851"/>
    <lineage>
        <taxon>Bacteria</taxon>
        <taxon>Bacillati</taxon>
        <taxon>Actinomycetota</taxon>
        <taxon>Actinomycetes</taxon>
        <taxon>Mycobacteriales</taxon>
        <taxon>Corynebacteriaceae</taxon>
        <taxon>Corynebacterium</taxon>
    </lineage>
</organism>
<feature type="domain" description="Acyl-CoA dehydrogenase/oxidase N-terminal" evidence="2">
    <location>
        <begin position="22"/>
        <end position="107"/>
    </location>
</feature>
<evidence type="ECO:0000259" key="2">
    <source>
        <dbReference type="Pfam" id="PF02771"/>
    </source>
</evidence>
<dbReference type="Proteomes" id="UP000261739">
    <property type="component" value="Unassembled WGS sequence"/>
</dbReference>
<dbReference type="InterPro" id="IPR013786">
    <property type="entry name" value="AcylCoA_DH/ox_N"/>
</dbReference>
<evidence type="ECO:0000313" key="4">
    <source>
        <dbReference type="EMBL" id="HCT13861.1"/>
    </source>
</evidence>
<accession>A0A3D4SXY6</accession>
<dbReference type="PANTHER" id="PTHR43884:SF12">
    <property type="entry name" value="ISOVALERYL-COA DEHYDROGENASE, MITOCHONDRIAL-RELATED"/>
    <property type="match status" value="1"/>
</dbReference>
<dbReference type="STRING" id="863239.GCA_000213935_01290"/>
<dbReference type="GO" id="GO:0050660">
    <property type="term" value="F:flavin adenine dinucleotide binding"/>
    <property type="evidence" value="ECO:0007669"/>
    <property type="project" value="InterPro"/>
</dbReference>
<dbReference type="InterPro" id="IPR036250">
    <property type="entry name" value="AcylCo_DH-like_C"/>
</dbReference>
<dbReference type="GO" id="GO:0008470">
    <property type="term" value="F:3-methylbutanoyl-CoA dehydrogenase activity"/>
    <property type="evidence" value="ECO:0007669"/>
    <property type="project" value="TreeGrafter"/>
</dbReference>
<reference evidence="4 5" key="1">
    <citation type="journal article" date="2018" name="Nat. Biotechnol.">
        <title>A standardized bacterial taxonomy based on genome phylogeny substantially revises the tree of life.</title>
        <authorList>
            <person name="Parks D.H."/>
            <person name="Chuvochina M."/>
            <person name="Waite D.W."/>
            <person name="Rinke C."/>
            <person name="Skarshewski A."/>
            <person name="Chaumeil P.A."/>
            <person name="Hugenholtz P."/>
        </authorList>
    </citation>
    <scope>NUCLEOTIDE SEQUENCE [LARGE SCALE GENOMIC DNA]</scope>
    <source>
        <strain evidence="4">UBA11247</strain>
    </source>
</reference>
<protein>
    <submittedName>
        <fullName evidence="4">Acyl-CoA dehydrogenase</fullName>
    </submittedName>
</protein>
<dbReference type="Gene3D" id="2.40.110.10">
    <property type="entry name" value="Butyryl-CoA Dehydrogenase, subunit A, domain 2"/>
    <property type="match status" value="1"/>
</dbReference>
<dbReference type="InterPro" id="IPR009100">
    <property type="entry name" value="AcylCoA_DH/oxidase_NM_dom_sf"/>
</dbReference>
<comment type="caution">
    <text evidence="4">The sequence shown here is derived from an EMBL/GenBank/DDBJ whole genome shotgun (WGS) entry which is preliminary data.</text>
</comment>
<dbReference type="GO" id="GO:0006552">
    <property type="term" value="P:L-leucine catabolic process"/>
    <property type="evidence" value="ECO:0007669"/>
    <property type="project" value="TreeGrafter"/>
</dbReference>
<dbReference type="Pfam" id="PF02771">
    <property type="entry name" value="Acyl-CoA_dh_N"/>
    <property type="match status" value="1"/>
</dbReference>
<proteinExistence type="predicted"/>
<dbReference type="Gene3D" id="1.10.540.10">
    <property type="entry name" value="Acyl-CoA dehydrogenase/oxidase, N-terminal domain"/>
    <property type="match status" value="1"/>
</dbReference>
<evidence type="ECO:0000256" key="1">
    <source>
        <dbReference type="ARBA" id="ARBA00023002"/>
    </source>
</evidence>
<dbReference type="InterPro" id="IPR046373">
    <property type="entry name" value="Acyl-CoA_Oxase/DH_mid-dom_sf"/>
</dbReference>
<evidence type="ECO:0000259" key="3">
    <source>
        <dbReference type="Pfam" id="PF08028"/>
    </source>
</evidence>
<dbReference type="Pfam" id="PF08028">
    <property type="entry name" value="Acyl-CoA_dh_2"/>
    <property type="match status" value="1"/>
</dbReference>
<dbReference type="AlphaFoldDB" id="A0A3D4SXY6"/>